<evidence type="ECO:0000256" key="3">
    <source>
        <dbReference type="ARBA" id="ARBA00022692"/>
    </source>
</evidence>
<dbReference type="Pfam" id="PF20519">
    <property type="entry name" value="Polycystin_dom"/>
    <property type="match status" value="1"/>
</dbReference>
<feature type="transmembrane region" description="Helical" evidence="6">
    <location>
        <begin position="495"/>
        <end position="516"/>
    </location>
</feature>
<dbReference type="AlphaFoldDB" id="A0A2S2P2K4"/>
<evidence type="ECO:0000256" key="1">
    <source>
        <dbReference type="ARBA" id="ARBA00004141"/>
    </source>
</evidence>
<evidence type="ECO:0000256" key="5">
    <source>
        <dbReference type="ARBA" id="ARBA00023136"/>
    </source>
</evidence>
<feature type="transmembrane region" description="Helical" evidence="6">
    <location>
        <begin position="356"/>
        <end position="375"/>
    </location>
</feature>
<evidence type="ECO:0000313" key="8">
    <source>
        <dbReference type="EMBL" id="MBY23136.1"/>
    </source>
</evidence>
<dbReference type="PANTHER" id="PTHR10877">
    <property type="entry name" value="POLYCYSTIN FAMILY MEMBER"/>
    <property type="match status" value="1"/>
</dbReference>
<keyword evidence="4 6" id="KW-1133">Transmembrane helix</keyword>
<name>A0A2S2P2K4_SCHGA</name>
<reference evidence="8" key="1">
    <citation type="submission" date="2018-04" db="EMBL/GenBank/DDBJ databases">
        <title>Transcriptome of Schizaphis graminum biotype I.</title>
        <authorList>
            <person name="Scully E.D."/>
            <person name="Geib S.M."/>
            <person name="Palmer N.A."/>
            <person name="Koch K."/>
            <person name="Bradshaw J."/>
            <person name="Heng-Moss T."/>
            <person name="Sarath G."/>
        </authorList>
    </citation>
    <scope>NUCLEOTIDE SEQUENCE</scope>
</reference>
<evidence type="ECO:0000259" key="7">
    <source>
        <dbReference type="Pfam" id="PF20519"/>
    </source>
</evidence>
<feature type="transmembrane region" description="Helical" evidence="6">
    <location>
        <begin position="441"/>
        <end position="464"/>
    </location>
</feature>
<dbReference type="InterPro" id="IPR046791">
    <property type="entry name" value="Polycystin_dom"/>
</dbReference>
<comment type="similarity">
    <text evidence="2">Belongs to the polycystin family.</text>
</comment>
<feature type="domain" description="Polycystin" evidence="7">
    <location>
        <begin position="184"/>
        <end position="287"/>
    </location>
</feature>
<feature type="transmembrane region" description="Helical" evidence="6">
    <location>
        <begin position="72"/>
        <end position="92"/>
    </location>
</feature>
<sequence>MGQHHILLNNYTINLDNFRKNTKNRLQNIQFVQSIRERRKRYVYSPMTRKSAQILQVKYKDKLRHASFQENIATCLLLILISLFCISALYSFSNPKHIMHANKINKLFLKSILQTNIMDLEMMKAFLTGSFLKPFHIREYYNGIPIVNKSMPYLSEDNIRGWCSFYNSKLVNGGIRLKQNRITEKNSRWESDTGSYKEGWTKITNVEKVTAWIYKSIPVIKYFGLWFPDTKNYGFILDLTGQLSDYKKKINTHIENGWLDNKTRNLIIEFHTYTPSVDCITVFKIKFQTLSGLLYTIHSEVWTVPSSSAIITWNTYVFTLVFMLAYALTAVRLIVSLKHMVSAMYDHGGGAYRLLCAAYECAVLVVVMCAVFAVTGRWKLMELAHEEYASAQEIAIVSSMTYMCQAHEHVAALASVTVAMGLFRTFQLVMYETRVSHVARALGASVGPMAAVAAYSLIVTYGAWSSVTGGDGSGFFNAFVLARVGGSNDPLRTPLVATAASTAVFLLLNATVVSIITKRYVLSKLYTRQ</sequence>
<dbReference type="GO" id="GO:0016020">
    <property type="term" value="C:membrane"/>
    <property type="evidence" value="ECO:0007669"/>
    <property type="project" value="UniProtKB-SubCell"/>
</dbReference>
<gene>
    <name evidence="8" type="ORF">g.38076</name>
</gene>
<dbReference type="GO" id="GO:0050982">
    <property type="term" value="P:detection of mechanical stimulus"/>
    <property type="evidence" value="ECO:0007669"/>
    <property type="project" value="TreeGrafter"/>
</dbReference>
<evidence type="ECO:0000256" key="4">
    <source>
        <dbReference type="ARBA" id="ARBA00022989"/>
    </source>
</evidence>
<feature type="transmembrane region" description="Helical" evidence="6">
    <location>
        <begin position="313"/>
        <end position="335"/>
    </location>
</feature>
<keyword evidence="5 6" id="KW-0472">Membrane</keyword>
<keyword evidence="3 6" id="KW-0812">Transmembrane</keyword>
<dbReference type="InterPro" id="IPR051223">
    <property type="entry name" value="Polycystin"/>
</dbReference>
<dbReference type="PANTHER" id="PTHR10877:SF183">
    <property type="entry name" value="AT14535P-RELATED"/>
    <property type="match status" value="1"/>
</dbReference>
<organism evidence="8">
    <name type="scientific">Schizaphis graminum</name>
    <name type="common">Green bug aphid</name>
    <dbReference type="NCBI Taxonomy" id="13262"/>
    <lineage>
        <taxon>Eukaryota</taxon>
        <taxon>Metazoa</taxon>
        <taxon>Ecdysozoa</taxon>
        <taxon>Arthropoda</taxon>
        <taxon>Hexapoda</taxon>
        <taxon>Insecta</taxon>
        <taxon>Pterygota</taxon>
        <taxon>Neoptera</taxon>
        <taxon>Paraneoptera</taxon>
        <taxon>Hemiptera</taxon>
        <taxon>Sternorrhyncha</taxon>
        <taxon>Aphidomorpha</taxon>
        <taxon>Aphidoidea</taxon>
        <taxon>Aphididae</taxon>
        <taxon>Aphidini</taxon>
        <taxon>Schizaphis</taxon>
    </lineage>
</organism>
<evidence type="ECO:0000256" key="6">
    <source>
        <dbReference type="SAM" id="Phobius"/>
    </source>
</evidence>
<comment type="subcellular location">
    <subcellularLocation>
        <location evidence="1">Membrane</location>
        <topology evidence="1">Multi-pass membrane protein</topology>
    </subcellularLocation>
</comment>
<accession>A0A2S2P2K4</accession>
<dbReference type="GO" id="GO:0005262">
    <property type="term" value="F:calcium channel activity"/>
    <property type="evidence" value="ECO:0007669"/>
    <property type="project" value="TreeGrafter"/>
</dbReference>
<evidence type="ECO:0000256" key="2">
    <source>
        <dbReference type="ARBA" id="ARBA00007200"/>
    </source>
</evidence>
<dbReference type="EMBL" id="GGMR01010517">
    <property type="protein sequence ID" value="MBY23136.1"/>
    <property type="molecule type" value="Transcribed_RNA"/>
</dbReference>
<proteinExistence type="inferred from homology"/>
<protein>
    <recommendedName>
        <fullName evidence="7">Polycystin domain-containing protein</fullName>
    </recommendedName>
</protein>